<organism evidence="1">
    <name type="scientific">uncultured Caudovirales phage</name>
    <dbReference type="NCBI Taxonomy" id="2100421"/>
    <lineage>
        <taxon>Viruses</taxon>
        <taxon>Duplodnaviria</taxon>
        <taxon>Heunggongvirae</taxon>
        <taxon>Uroviricota</taxon>
        <taxon>Caudoviricetes</taxon>
        <taxon>Peduoviridae</taxon>
        <taxon>Maltschvirus</taxon>
        <taxon>Maltschvirus maltsch</taxon>
    </lineage>
</organism>
<accession>A0A6J5RRZ8</accession>
<evidence type="ECO:0000313" key="1">
    <source>
        <dbReference type="EMBL" id="CAB4196351.1"/>
    </source>
</evidence>
<sequence length="76" mass="8512">MAISNRSRKLGAEIYNSDLLPVMQETRRCNPGASAKFYAISQAHSFGADNVLASDGKPYTYANLLFFFREYGDLIK</sequence>
<dbReference type="EMBL" id="LR797246">
    <property type="protein sequence ID" value="CAB4196351.1"/>
    <property type="molecule type" value="Genomic_DNA"/>
</dbReference>
<protein>
    <submittedName>
        <fullName evidence="1">Uncharacterized protein</fullName>
    </submittedName>
</protein>
<name>A0A6J5RRZ8_9CAUD</name>
<reference evidence="1" key="1">
    <citation type="submission" date="2020-05" db="EMBL/GenBank/DDBJ databases">
        <authorList>
            <person name="Chiriac C."/>
            <person name="Salcher M."/>
            <person name="Ghai R."/>
            <person name="Kavagutti S V."/>
        </authorList>
    </citation>
    <scope>NUCLEOTIDE SEQUENCE</scope>
</reference>
<gene>
    <name evidence="1" type="ORF">UFOVP1299_75</name>
</gene>
<proteinExistence type="predicted"/>